<name>A0AAE0FFS4_9CHLO</name>
<sequence>MPRRQPLFLARVEGPYDDACYATGQFVGETQANPYDEECEGQLQQAEYRLDASPEEWAVAVVQERDVGVPDPQYTVYFNRCRDFGTNKCDGASKTNYDVSVSSLDDDSDESSLERVALRADHSYTESKTMYFTLYQTTCFDDMEFQRAVKRLALAEGGDVPCGWREVMICLVAGGRHALRPAEGAESAPAVGVMEGSDAPAGGGGSDCLAGRRRAVMRWAQDGEFCTLLVAEGGDAPRGWRRVVMRLAAGV</sequence>
<organism evidence="1 2">
    <name type="scientific">Cymbomonas tetramitiformis</name>
    <dbReference type="NCBI Taxonomy" id="36881"/>
    <lineage>
        <taxon>Eukaryota</taxon>
        <taxon>Viridiplantae</taxon>
        <taxon>Chlorophyta</taxon>
        <taxon>Pyramimonadophyceae</taxon>
        <taxon>Pyramimonadales</taxon>
        <taxon>Pyramimonadaceae</taxon>
        <taxon>Cymbomonas</taxon>
    </lineage>
</organism>
<gene>
    <name evidence="1" type="ORF">CYMTET_32378</name>
</gene>
<comment type="caution">
    <text evidence="1">The sequence shown here is derived from an EMBL/GenBank/DDBJ whole genome shotgun (WGS) entry which is preliminary data.</text>
</comment>
<protein>
    <submittedName>
        <fullName evidence="1">Uncharacterized protein</fullName>
    </submittedName>
</protein>
<keyword evidence="2" id="KW-1185">Reference proteome</keyword>
<evidence type="ECO:0000313" key="1">
    <source>
        <dbReference type="EMBL" id="KAK3258583.1"/>
    </source>
</evidence>
<feature type="non-terminal residue" evidence="1">
    <location>
        <position position="251"/>
    </location>
</feature>
<proteinExistence type="predicted"/>
<accession>A0AAE0FFS4</accession>
<dbReference type="EMBL" id="LGRX02019426">
    <property type="protein sequence ID" value="KAK3258583.1"/>
    <property type="molecule type" value="Genomic_DNA"/>
</dbReference>
<reference evidence="1 2" key="1">
    <citation type="journal article" date="2015" name="Genome Biol. Evol.">
        <title>Comparative Genomics of a Bacterivorous Green Alga Reveals Evolutionary Causalities and Consequences of Phago-Mixotrophic Mode of Nutrition.</title>
        <authorList>
            <person name="Burns J.A."/>
            <person name="Paasch A."/>
            <person name="Narechania A."/>
            <person name="Kim E."/>
        </authorList>
    </citation>
    <scope>NUCLEOTIDE SEQUENCE [LARGE SCALE GENOMIC DNA]</scope>
    <source>
        <strain evidence="1 2">PLY_AMNH</strain>
    </source>
</reference>
<evidence type="ECO:0000313" key="2">
    <source>
        <dbReference type="Proteomes" id="UP001190700"/>
    </source>
</evidence>
<dbReference type="AlphaFoldDB" id="A0AAE0FFS4"/>
<dbReference type="Proteomes" id="UP001190700">
    <property type="component" value="Unassembled WGS sequence"/>
</dbReference>